<comment type="caution">
    <text evidence="1">The sequence shown here is derived from an EMBL/GenBank/DDBJ whole genome shotgun (WGS) entry which is preliminary data.</text>
</comment>
<dbReference type="EMBL" id="CM056819">
    <property type="protein sequence ID" value="KAJ8623803.1"/>
    <property type="molecule type" value="Genomic_DNA"/>
</dbReference>
<evidence type="ECO:0000313" key="1">
    <source>
        <dbReference type="EMBL" id="KAJ8623803.1"/>
    </source>
</evidence>
<keyword evidence="2" id="KW-1185">Reference proteome</keyword>
<organism evidence="1 2">
    <name type="scientific">Persea americana</name>
    <name type="common">Avocado</name>
    <dbReference type="NCBI Taxonomy" id="3435"/>
    <lineage>
        <taxon>Eukaryota</taxon>
        <taxon>Viridiplantae</taxon>
        <taxon>Streptophyta</taxon>
        <taxon>Embryophyta</taxon>
        <taxon>Tracheophyta</taxon>
        <taxon>Spermatophyta</taxon>
        <taxon>Magnoliopsida</taxon>
        <taxon>Magnoliidae</taxon>
        <taxon>Laurales</taxon>
        <taxon>Lauraceae</taxon>
        <taxon>Persea</taxon>
    </lineage>
</organism>
<reference evidence="1 2" key="1">
    <citation type="journal article" date="2022" name="Hortic Res">
        <title>A haplotype resolved chromosomal level avocado genome allows analysis of novel avocado genes.</title>
        <authorList>
            <person name="Nath O."/>
            <person name="Fletcher S.J."/>
            <person name="Hayward A."/>
            <person name="Shaw L.M."/>
            <person name="Masouleh A.K."/>
            <person name="Furtado A."/>
            <person name="Henry R.J."/>
            <person name="Mitter N."/>
        </authorList>
    </citation>
    <scope>NUCLEOTIDE SEQUENCE [LARGE SCALE GENOMIC DNA]</scope>
    <source>
        <strain evidence="2">cv. Hass</strain>
    </source>
</reference>
<sequence>MGSVFSQENASFPSASSPSDVDAMLKDLDGWREIVNQTQNKTTIFFPTDVLPELVRGVNSTVIKYHVVPYAFSFFHLKQFDNGIRFPTLMANKSILITSNDGTNFTIDGSHISHSDMFYDGKNAVHGVSTLLNYNIYGGTNITNISTTFIASAVTATCSACTRPIITCTHTAAIFSQSSGCS</sequence>
<proteinExistence type="predicted"/>
<dbReference type="Proteomes" id="UP001234297">
    <property type="component" value="Chromosome 11"/>
</dbReference>
<gene>
    <name evidence="1" type="ORF">MRB53_032333</name>
</gene>
<accession>A0ACC2KS38</accession>
<evidence type="ECO:0000313" key="2">
    <source>
        <dbReference type="Proteomes" id="UP001234297"/>
    </source>
</evidence>
<name>A0ACC2KS38_PERAE</name>
<protein>
    <submittedName>
        <fullName evidence="1">Uncharacterized protein</fullName>
    </submittedName>
</protein>